<proteinExistence type="predicted"/>
<keyword evidence="1" id="KW-0812">Transmembrane</keyword>
<name>A0ABW5RG48_9BACL</name>
<sequence length="116" mass="12853">MVEPQKNPFHKGVEGIPQQDRVFAALAYVLFFLPLLNQPPSRYSLFHANQGLMLLLVAIVVNIIGAFVPLIGWLFILPFGNLAVLILAIYGIIHALQGEKKPLPLIGQYHLLDKSA</sequence>
<keyword evidence="1" id="KW-0472">Membrane</keyword>
<dbReference type="RefSeq" id="WP_379931191.1">
    <property type="nucleotide sequence ID" value="NZ_JBHUMM010000045.1"/>
</dbReference>
<keyword evidence="1" id="KW-1133">Transmembrane helix</keyword>
<feature type="transmembrane region" description="Helical" evidence="1">
    <location>
        <begin position="48"/>
        <end position="67"/>
    </location>
</feature>
<dbReference type="Proteomes" id="UP001597497">
    <property type="component" value="Unassembled WGS sequence"/>
</dbReference>
<evidence type="ECO:0000256" key="1">
    <source>
        <dbReference type="SAM" id="Phobius"/>
    </source>
</evidence>
<accession>A0ABW5RG48</accession>
<feature type="transmembrane region" description="Helical" evidence="1">
    <location>
        <begin position="20"/>
        <end position="36"/>
    </location>
</feature>
<evidence type="ECO:0000313" key="3">
    <source>
        <dbReference type="Proteomes" id="UP001597497"/>
    </source>
</evidence>
<comment type="caution">
    <text evidence="2">The sequence shown here is derived from an EMBL/GenBank/DDBJ whole genome shotgun (WGS) entry which is preliminary data.</text>
</comment>
<feature type="transmembrane region" description="Helical" evidence="1">
    <location>
        <begin position="73"/>
        <end position="93"/>
    </location>
</feature>
<dbReference type="EMBL" id="JBHUMM010000045">
    <property type="protein sequence ID" value="MFD2673605.1"/>
    <property type="molecule type" value="Genomic_DNA"/>
</dbReference>
<evidence type="ECO:0000313" key="2">
    <source>
        <dbReference type="EMBL" id="MFD2673605.1"/>
    </source>
</evidence>
<gene>
    <name evidence="2" type="ORF">ACFSUC_18810</name>
</gene>
<reference evidence="3" key="1">
    <citation type="journal article" date="2019" name="Int. J. Syst. Evol. Microbiol.">
        <title>The Global Catalogue of Microorganisms (GCM) 10K type strain sequencing project: providing services to taxonomists for standard genome sequencing and annotation.</title>
        <authorList>
            <consortium name="The Broad Institute Genomics Platform"/>
            <consortium name="The Broad Institute Genome Sequencing Center for Infectious Disease"/>
            <person name="Wu L."/>
            <person name="Ma J."/>
        </authorList>
    </citation>
    <scope>NUCLEOTIDE SEQUENCE [LARGE SCALE GENOMIC DNA]</scope>
    <source>
        <strain evidence="3">KCTC 33676</strain>
    </source>
</reference>
<protein>
    <submittedName>
        <fullName evidence="2">DUF4870 domain-containing protein</fullName>
    </submittedName>
</protein>
<keyword evidence="3" id="KW-1185">Reference proteome</keyword>
<organism evidence="2 3">
    <name type="scientific">Marinicrinis sediminis</name>
    <dbReference type="NCBI Taxonomy" id="1652465"/>
    <lineage>
        <taxon>Bacteria</taxon>
        <taxon>Bacillati</taxon>
        <taxon>Bacillota</taxon>
        <taxon>Bacilli</taxon>
        <taxon>Bacillales</taxon>
        <taxon>Paenibacillaceae</taxon>
    </lineage>
</organism>